<evidence type="ECO:0000313" key="1">
    <source>
        <dbReference type="EMBL" id="RDL44793.1"/>
    </source>
</evidence>
<dbReference type="Gene3D" id="3.40.50.2300">
    <property type="match status" value="2"/>
</dbReference>
<keyword evidence="2" id="KW-1185">Reference proteome</keyword>
<dbReference type="InterPro" id="IPR028082">
    <property type="entry name" value="Peripla_BP_I"/>
</dbReference>
<evidence type="ECO:0000313" key="2">
    <source>
        <dbReference type="Proteomes" id="UP000254326"/>
    </source>
</evidence>
<comment type="caution">
    <text evidence="1">The sequence shown here is derived from an EMBL/GenBank/DDBJ whole genome shotgun (WGS) entry which is preliminary data.</text>
</comment>
<gene>
    <name evidence="1" type="ORF">DN730_04030</name>
</gene>
<accession>A0A370UAJ3</accession>
<dbReference type="EMBL" id="QKRA01000002">
    <property type="protein sequence ID" value="RDL44793.1"/>
    <property type="molecule type" value="Genomic_DNA"/>
</dbReference>
<dbReference type="OrthoDB" id="9784024at2"/>
<organism evidence="1 2">
    <name type="scientific">Marinomonas piezotolerans</name>
    <dbReference type="NCBI Taxonomy" id="2213058"/>
    <lineage>
        <taxon>Bacteria</taxon>
        <taxon>Pseudomonadati</taxon>
        <taxon>Pseudomonadota</taxon>
        <taxon>Gammaproteobacteria</taxon>
        <taxon>Oceanospirillales</taxon>
        <taxon>Oceanospirillaceae</taxon>
        <taxon>Marinomonas</taxon>
    </lineage>
</organism>
<sequence length="372" mass="42774">MLLRSRFFCLVSLFISPLLWGYTYDQTDYTLQRFLEENSGEQPLLDQLSVRVSSPPVPLNFIQTKTLLIGMIFTGTESDLENRAWLVAFKKRMQALRIDYRLDVFYLSDTPTAARVASVYESVRNSSFDYLIVDGVNEYSRGPIERLLKRNSPRVIMLNVSSPFRAWRLHSPLVYVGVDHTQAMNRLSSYLNRRLEREATIDVISVEGSYLSDARCRVFVNQLKNMGRSISAHYSVQDSRQAGKRAALSLLKRHNAQKKDVEHFIFSCTPAISTGVLLALDDHKVEQTYTNSWSGQLPHTTADDRRVLVTVLGMHDNMAITSAEVIKANIESRLLPTVYVEPIQLFTQDMDQQTLNLMYEQVFRYSRSIWLH</sequence>
<dbReference type="AlphaFoldDB" id="A0A370UAJ3"/>
<dbReference type="RefSeq" id="WP_115466832.1">
    <property type="nucleotide sequence ID" value="NZ_QKRA01000002.1"/>
</dbReference>
<dbReference type="SUPFAM" id="SSF53822">
    <property type="entry name" value="Periplasmic binding protein-like I"/>
    <property type="match status" value="1"/>
</dbReference>
<name>A0A370UAJ3_9GAMM</name>
<protein>
    <recommendedName>
        <fullName evidence="3">Periplasmic binding protein domain-containing protein</fullName>
    </recommendedName>
</protein>
<dbReference type="Proteomes" id="UP000254326">
    <property type="component" value="Unassembled WGS sequence"/>
</dbReference>
<proteinExistence type="predicted"/>
<reference evidence="1 2" key="1">
    <citation type="submission" date="2018-06" db="EMBL/GenBank/DDBJ databases">
        <title>Marinomonas sp. YLB-05 draft genome sequence.</title>
        <authorList>
            <person name="Yu L."/>
            <person name="Tang X."/>
        </authorList>
    </citation>
    <scope>NUCLEOTIDE SEQUENCE [LARGE SCALE GENOMIC DNA]</scope>
    <source>
        <strain evidence="1 2">YLB-05</strain>
    </source>
</reference>
<evidence type="ECO:0008006" key="3">
    <source>
        <dbReference type="Google" id="ProtNLM"/>
    </source>
</evidence>